<dbReference type="GO" id="GO:0005524">
    <property type="term" value="F:ATP binding"/>
    <property type="evidence" value="ECO:0007669"/>
    <property type="project" value="UniProtKB-UniRule"/>
</dbReference>
<feature type="binding site" evidence="13">
    <location>
        <position position="98"/>
    </location>
    <ligand>
        <name>CTP</name>
        <dbReference type="ChEBI" id="CHEBI:37563"/>
    </ligand>
</feature>
<evidence type="ECO:0000256" key="13">
    <source>
        <dbReference type="HAMAP-Rule" id="MF_01261"/>
    </source>
</evidence>
<gene>
    <name evidence="13" type="primary">cca</name>
    <name evidence="15" type="ORF">Thpro_021996</name>
</gene>
<evidence type="ECO:0000256" key="5">
    <source>
        <dbReference type="ARBA" id="ARBA00022723"/>
    </source>
</evidence>
<dbReference type="AlphaFoldDB" id="A0A1A6C531"/>
<evidence type="ECO:0000256" key="1">
    <source>
        <dbReference type="ARBA" id="ARBA00022596"/>
    </source>
</evidence>
<comment type="catalytic activity">
    <reaction evidence="13">
        <text>a tRNA with a 3' CCA end + 2 CTP + ATP = a tRNA with a 3' CCACCA end + 3 diphosphate</text>
        <dbReference type="Rhea" id="RHEA:76235"/>
        <dbReference type="Rhea" id="RHEA-COMP:10468"/>
        <dbReference type="Rhea" id="RHEA-COMP:18655"/>
        <dbReference type="ChEBI" id="CHEBI:30616"/>
        <dbReference type="ChEBI" id="CHEBI:33019"/>
        <dbReference type="ChEBI" id="CHEBI:37563"/>
        <dbReference type="ChEBI" id="CHEBI:83071"/>
        <dbReference type="ChEBI" id="CHEBI:195187"/>
    </reaction>
</comment>
<evidence type="ECO:0000256" key="9">
    <source>
        <dbReference type="ARBA" id="ARBA00022840"/>
    </source>
</evidence>
<dbReference type="SUPFAM" id="SSF81891">
    <property type="entry name" value="Poly A polymerase C-terminal region-like"/>
    <property type="match status" value="1"/>
</dbReference>
<evidence type="ECO:0000256" key="12">
    <source>
        <dbReference type="ARBA" id="ARBA00023268"/>
    </source>
</evidence>
<evidence type="ECO:0000256" key="6">
    <source>
        <dbReference type="ARBA" id="ARBA00022741"/>
    </source>
</evidence>
<feature type="binding site" evidence="13">
    <location>
        <position position="30"/>
    </location>
    <ligand>
        <name>Mg(2+)</name>
        <dbReference type="ChEBI" id="CHEBI:18420"/>
    </ligand>
</feature>
<dbReference type="EC" id="3.1.4.-" evidence="13"/>
<dbReference type="SUPFAM" id="SSF81301">
    <property type="entry name" value="Nucleotidyltransferase"/>
    <property type="match status" value="1"/>
</dbReference>
<dbReference type="GO" id="GO:0000287">
    <property type="term" value="F:magnesium ion binding"/>
    <property type="evidence" value="ECO:0007669"/>
    <property type="project" value="UniProtKB-UniRule"/>
</dbReference>
<evidence type="ECO:0000256" key="3">
    <source>
        <dbReference type="ARBA" id="ARBA00022694"/>
    </source>
</evidence>
<comment type="cofactor">
    <cofactor evidence="13">
        <name>Ni(2+)</name>
        <dbReference type="ChEBI" id="CHEBI:49786"/>
    </cofactor>
    <text evidence="13">Nickel for phosphatase activity.</text>
</comment>
<dbReference type="PROSITE" id="PS51831">
    <property type="entry name" value="HD"/>
    <property type="match status" value="1"/>
</dbReference>
<dbReference type="GO" id="GO:0016791">
    <property type="term" value="F:phosphatase activity"/>
    <property type="evidence" value="ECO:0007669"/>
    <property type="project" value="UniProtKB-UniRule"/>
</dbReference>
<keyword evidence="5 13" id="KW-0479">Metal-binding</keyword>
<keyword evidence="9 13" id="KW-0067">ATP-binding</keyword>
<keyword evidence="3 13" id="KW-0819">tRNA processing</keyword>
<evidence type="ECO:0000259" key="14">
    <source>
        <dbReference type="PROSITE" id="PS51831"/>
    </source>
</evidence>
<keyword evidence="10 13" id="KW-0460">Magnesium</keyword>
<dbReference type="EMBL" id="JQSG02000003">
    <property type="protein sequence ID" value="OBS09668.1"/>
    <property type="molecule type" value="Genomic_DNA"/>
</dbReference>
<dbReference type="NCBIfam" id="NF008137">
    <property type="entry name" value="PRK10885.1"/>
    <property type="match status" value="1"/>
</dbReference>
<dbReference type="OrthoDB" id="9805698at2"/>
<dbReference type="InterPro" id="IPR003607">
    <property type="entry name" value="HD/PDEase_dom"/>
</dbReference>
<feature type="binding site" evidence="13">
    <location>
        <position position="144"/>
    </location>
    <ligand>
        <name>CTP</name>
        <dbReference type="ChEBI" id="CHEBI:37563"/>
    </ligand>
</feature>
<feature type="domain" description="HD" evidence="14">
    <location>
        <begin position="235"/>
        <end position="336"/>
    </location>
</feature>
<comment type="caution">
    <text evidence="15">The sequence shown here is derived from an EMBL/GenBank/DDBJ whole genome shotgun (WGS) entry which is preliminary data.</text>
</comment>
<dbReference type="InterPro" id="IPR043519">
    <property type="entry name" value="NT_sf"/>
</dbReference>
<dbReference type="EC" id="3.1.3.-" evidence="13"/>
<keyword evidence="4 13" id="KW-0548">Nucleotidyltransferase</keyword>
<keyword evidence="8 13" id="KW-0378">Hydrolase</keyword>
<dbReference type="HAMAP" id="MF_01262">
    <property type="entry name" value="CCA_bact_type2"/>
    <property type="match status" value="1"/>
</dbReference>
<evidence type="ECO:0000256" key="10">
    <source>
        <dbReference type="ARBA" id="ARBA00022842"/>
    </source>
</evidence>
<keyword evidence="2 13" id="KW-0808">Transferase</keyword>
<dbReference type="Gene3D" id="3.30.460.10">
    <property type="entry name" value="Beta Polymerase, domain 2"/>
    <property type="match status" value="1"/>
</dbReference>
<dbReference type="Gene3D" id="1.10.3090.10">
    <property type="entry name" value="cca-adding enzyme, domain 2"/>
    <property type="match status" value="1"/>
</dbReference>
<evidence type="ECO:0000313" key="16">
    <source>
        <dbReference type="Proteomes" id="UP000029273"/>
    </source>
</evidence>
<dbReference type="Pfam" id="PF01966">
    <property type="entry name" value="HD"/>
    <property type="match status" value="1"/>
</dbReference>
<keyword evidence="11 13" id="KW-0694">RNA-binding</keyword>
<comment type="subunit">
    <text evidence="13">Monomer. Can also form homodimers and oligomers.</text>
</comment>
<evidence type="ECO:0000256" key="8">
    <source>
        <dbReference type="ARBA" id="ARBA00022801"/>
    </source>
</evidence>
<dbReference type="GO" id="GO:0000049">
    <property type="term" value="F:tRNA binding"/>
    <property type="evidence" value="ECO:0007669"/>
    <property type="project" value="UniProtKB-UniRule"/>
</dbReference>
<dbReference type="PANTHER" id="PTHR47545:SF1">
    <property type="entry name" value="MULTIFUNCTIONAL CCA PROTEIN"/>
    <property type="match status" value="1"/>
</dbReference>
<proteinExistence type="inferred from homology"/>
<dbReference type="InterPro" id="IPR006674">
    <property type="entry name" value="HD_domain"/>
</dbReference>
<evidence type="ECO:0000313" key="15">
    <source>
        <dbReference type="EMBL" id="OBS09668.1"/>
    </source>
</evidence>
<dbReference type="Proteomes" id="UP000029273">
    <property type="component" value="Unassembled WGS sequence"/>
</dbReference>
<organism evidence="15 16">
    <name type="scientific">Acidihalobacter prosperus</name>
    <dbReference type="NCBI Taxonomy" id="160660"/>
    <lineage>
        <taxon>Bacteria</taxon>
        <taxon>Pseudomonadati</taxon>
        <taxon>Pseudomonadota</taxon>
        <taxon>Gammaproteobacteria</taxon>
        <taxon>Chromatiales</taxon>
        <taxon>Ectothiorhodospiraceae</taxon>
        <taxon>Acidihalobacter</taxon>
    </lineage>
</organism>
<comment type="miscellaneous">
    <text evidence="13">A single active site specifically recognizes both ATP and CTP and is responsible for their addition.</text>
</comment>
<feature type="binding site" evidence="13">
    <location>
        <position position="15"/>
    </location>
    <ligand>
        <name>ATP</name>
        <dbReference type="ChEBI" id="CHEBI:30616"/>
    </ligand>
</feature>
<feature type="binding site" evidence="13">
    <location>
        <position position="98"/>
    </location>
    <ligand>
        <name>ATP</name>
        <dbReference type="ChEBI" id="CHEBI:30616"/>
    </ligand>
</feature>
<feature type="binding site" evidence="13">
    <location>
        <position position="15"/>
    </location>
    <ligand>
        <name>CTP</name>
        <dbReference type="ChEBI" id="CHEBI:37563"/>
    </ligand>
</feature>
<feature type="binding site" evidence="13">
    <location>
        <position position="18"/>
    </location>
    <ligand>
        <name>CTP</name>
        <dbReference type="ChEBI" id="CHEBI:37563"/>
    </ligand>
</feature>
<dbReference type="RefSeq" id="WP_065089571.1">
    <property type="nucleotide sequence ID" value="NZ_JQSG02000003.1"/>
</dbReference>
<dbReference type="STRING" id="160660.BJI67_02820"/>
<dbReference type="PANTHER" id="PTHR47545">
    <property type="entry name" value="MULTIFUNCTIONAL CCA PROTEIN"/>
    <property type="match status" value="1"/>
</dbReference>
<feature type="binding site" evidence="13">
    <location>
        <position position="147"/>
    </location>
    <ligand>
        <name>ATP</name>
        <dbReference type="ChEBI" id="CHEBI:30616"/>
    </ligand>
</feature>
<dbReference type="CDD" id="cd05398">
    <property type="entry name" value="NT_ClassII-CCAase"/>
    <property type="match status" value="1"/>
</dbReference>
<dbReference type="GO" id="GO:0004112">
    <property type="term" value="F:cyclic-nucleotide phosphodiesterase activity"/>
    <property type="evidence" value="ECO:0007669"/>
    <property type="project" value="UniProtKB-UniRule"/>
</dbReference>
<evidence type="ECO:0000256" key="2">
    <source>
        <dbReference type="ARBA" id="ARBA00022679"/>
    </source>
</evidence>
<dbReference type="GO" id="GO:0004810">
    <property type="term" value="F:CCA tRNA nucleotidyltransferase activity"/>
    <property type="evidence" value="ECO:0007669"/>
    <property type="project" value="UniProtKB-UniRule"/>
</dbReference>
<dbReference type="GO" id="GO:0160016">
    <property type="term" value="F:CCACCA tRNA nucleotidyltransferase activity"/>
    <property type="evidence" value="ECO:0007669"/>
    <property type="project" value="RHEA"/>
</dbReference>
<evidence type="ECO:0000256" key="7">
    <source>
        <dbReference type="ARBA" id="ARBA00022800"/>
    </source>
</evidence>
<dbReference type="SMART" id="SM00471">
    <property type="entry name" value="HDc"/>
    <property type="match status" value="1"/>
</dbReference>
<feature type="binding site" evidence="13">
    <location>
        <position position="147"/>
    </location>
    <ligand>
        <name>CTP</name>
        <dbReference type="ChEBI" id="CHEBI:37563"/>
    </ligand>
</feature>
<dbReference type="EC" id="2.7.7.72" evidence="13"/>
<keyword evidence="1 13" id="KW-0533">Nickel</keyword>
<keyword evidence="7 13" id="KW-0692">RNA repair</keyword>
<dbReference type="Pfam" id="PF01743">
    <property type="entry name" value="PolyA_pol"/>
    <property type="match status" value="1"/>
</dbReference>
<dbReference type="InterPro" id="IPR032828">
    <property type="entry name" value="PolyA_RNA-bd"/>
</dbReference>
<dbReference type="InterPro" id="IPR002646">
    <property type="entry name" value="PolA_pol_head_dom"/>
</dbReference>
<dbReference type="GO" id="GO:0042245">
    <property type="term" value="P:RNA repair"/>
    <property type="evidence" value="ECO:0007669"/>
    <property type="project" value="UniProtKB-KW"/>
</dbReference>
<comment type="function">
    <text evidence="13">Catalyzes the addition and repair of the essential 3'-terminal CCA sequence in tRNAs without using a nucleic acid template. Adds these three nucleotides in the order of C, C, and A to the tRNA nucleotide-73, using CTP and ATP as substrates and producing inorganic pyrophosphate. tRNA 3'-terminal CCA addition is required both for tRNA processing and repair. Also involved in tRNA surveillance by mediating tandem CCA addition to generate a CCACCA at the 3' terminus of unstable tRNAs. While stable tRNAs receive only 3'-terminal CCA, unstable tRNAs are marked with CCACCA and rapidly degraded.</text>
</comment>
<dbReference type="HAMAP" id="MF_01261">
    <property type="entry name" value="CCA_bact_type1"/>
    <property type="match status" value="1"/>
</dbReference>
<dbReference type="CDD" id="cd00077">
    <property type="entry name" value="HDc"/>
    <property type="match status" value="1"/>
</dbReference>
<feature type="binding site" evidence="13">
    <location>
        <position position="144"/>
    </location>
    <ligand>
        <name>ATP</name>
        <dbReference type="ChEBI" id="CHEBI:30616"/>
    </ligand>
</feature>
<sequence>MATPTTPSATFLVGGAVRDRLLGLPVRERDWVVVGSTAEEMRRLGFKQVGKDFPVFLHPRTGEEYALARTERKTAAGYYGFAVHASPDVTLEEDLQRRDLTINAMAEADDGRLIDPYGGRQDLEKRLLRHVSPAFVEDPVRILRVARFAARLAPQGFVIAEATLALMREMVAAGEVDALVPERVWQELARALAAPAPEAFFETLRDCGALARLMPELDRLWGVPQPPQWHPEIDTGLHTLLVLQQAARLSPEPTVRFAALLHDLGKGTTPPAQWPKHHGHEQRGERLVLDVCARFRAPNEFRDLARLVAREHGNAHRALALRPDTVLKLLEGSDAFRRPERFEQFLLACEADARGRPGFESRPYPQADFLRAALAAARAVPVQPLVAQGHKGPQLAEHLHGARADAIAALPRPAID</sequence>
<dbReference type="PIRSF" id="PIRSF000813">
    <property type="entry name" value="CCA_bact"/>
    <property type="match status" value="1"/>
</dbReference>
<feature type="binding site" evidence="13">
    <location>
        <position position="18"/>
    </location>
    <ligand>
        <name>ATP</name>
        <dbReference type="ChEBI" id="CHEBI:30616"/>
    </ligand>
</feature>
<accession>A0A1A6C531</accession>
<dbReference type="GO" id="GO:0001680">
    <property type="term" value="P:tRNA 3'-terminal CCA addition"/>
    <property type="evidence" value="ECO:0007669"/>
    <property type="project" value="UniProtKB-UniRule"/>
</dbReference>
<reference evidence="15 16" key="1">
    <citation type="journal article" date="2014" name="Genome Announc.">
        <title>Draft Genome Sequence of the Iron-Oxidizing, Acidophilic, and Halotolerant 'Thiobacillus prosperus' Type Strain DSM 5130.</title>
        <authorList>
            <person name="Ossandon F.J."/>
            <person name="Cardenas J.P."/>
            <person name="Corbett M."/>
            <person name="Quatrini R."/>
            <person name="Holmes D.S."/>
            <person name="Watkin E."/>
        </authorList>
    </citation>
    <scope>NUCLEOTIDE SEQUENCE [LARGE SCALE GENOMIC DNA]</scope>
    <source>
        <strain evidence="15 16">DSM 5130</strain>
    </source>
</reference>
<name>A0A1A6C531_9GAMM</name>
<comment type="catalytic activity">
    <reaction evidence="13">
        <text>a tRNA precursor + 2 CTP + ATP = a tRNA with a 3' CCA end + 3 diphosphate</text>
        <dbReference type="Rhea" id="RHEA:14433"/>
        <dbReference type="Rhea" id="RHEA-COMP:10465"/>
        <dbReference type="Rhea" id="RHEA-COMP:10468"/>
        <dbReference type="ChEBI" id="CHEBI:30616"/>
        <dbReference type="ChEBI" id="CHEBI:33019"/>
        <dbReference type="ChEBI" id="CHEBI:37563"/>
        <dbReference type="ChEBI" id="CHEBI:74896"/>
        <dbReference type="ChEBI" id="CHEBI:83071"/>
        <dbReference type="EC" id="2.7.7.72"/>
    </reaction>
</comment>
<dbReference type="FunFam" id="1.10.3090.10:FF:000001">
    <property type="entry name" value="Multifunctional CCA protein"/>
    <property type="match status" value="1"/>
</dbReference>
<feature type="binding site" evidence="13">
    <location>
        <position position="28"/>
    </location>
    <ligand>
        <name>Mg(2+)</name>
        <dbReference type="ChEBI" id="CHEBI:18420"/>
    </ligand>
</feature>
<evidence type="ECO:0000256" key="4">
    <source>
        <dbReference type="ARBA" id="ARBA00022695"/>
    </source>
</evidence>
<dbReference type="InterPro" id="IPR050124">
    <property type="entry name" value="tRNA_CCA-adding_enzyme"/>
</dbReference>
<keyword evidence="6 13" id="KW-0547">Nucleotide-binding</keyword>
<dbReference type="Pfam" id="PF12627">
    <property type="entry name" value="PolyA_pol_RNAbd"/>
    <property type="match status" value="1"/>
</dbReference>
<evidence type="ECO:0000256" key="11">
    <source>
        <dbReference type="ARBA" id="ARBA00022884"/>
    </source>
</evidence>
<keyword evidence="16" id="KW-1185">Reference proteome</keyword>
<comment type="similarity">
    <text evidence="13">Belongs to the tRNA nucleotidyltransferase/poly(A) polymerase family. Bacterial CCA-adding enzyme type 1 subfamily.</text>
</comment>
<protein>
    <recommendedName>
        <fullName evidence="13">Multifunctional CCA protein</fullName>
    </recommendedName>
    <domain>
        <recommendedName>
            <fullName evidence="13">CCA-adding enzyme</fullName>
            <ecNumber evidence="13">2.7.7.72</ecNumber>
        </recommendedName>
        <alternativeName>
            <fullName evidence="13">CCA tRNA nucleotidyltransferase</fullName>
        </alternativeName>
        <alternativeName>
            <fullName evidence="13">tRNA CCA-pyrophosphorylase</fullName>
        </alternativeName>
        <alternativeName>
            <fullName evidence="13">tRNA adenylyl-/cytidylyl-transferase</fullName>
        </alternativeName>
        <alternativeName>
            <fullName evidence="13">tRNA nucleotidyltransferase</fullName>
        </alternativeName>
        <alternativeName>
            <fullName evidence="13">tRNA-NT</fullName>
        </alternativeName>
    </domain>
    <domain>
        <recommendedName>
            <fullName evidence="13">2'-nucleotidase</fullName>
            <ecNumber evidence="13">3.1.3.-</ecNumber>
        </recommendedName>
    </domain>
    <domain>
        <recommendedName>
            <fullName evidence="13">2',3'-cyclic phosphodiesterase</fullName>
            <ecNumber evidence="13">3.1.4.-</ecNumber>
        </recommendedName>
    </domain>
    <domain>
        <recommendedName>
            <fullName evidence="13">Phosphatase</fullName>
        </recommendedName>
    </domain>
</protein>
<dbReference type="InterPro" id="IPR012006">
    <property type="entry name" value="CCA_bact"/>
</dbReference>
<keyword evidence="12 13" id="KW-0511">Multifunctional enzyme</keyword>
<comment type="cofactor">
    <cofactor evidence="13">
        <name>Mg(2+)</name>
        <dbReference type="ChEBI" id="CHEBI:18420"/>
    </cofactor>
    <text evidence="13">Magnesium is required for nucleotidyltransferase activity.</text>
</comment>
<comment type="domain">
    <text evidence="13">Comprises two domains: an N-terminal domain containing the nucleotidyltransferase activity and a C-terminal HD domain associated with both phosphodiesterase and phosphatase activities.</text>
</comment>